<dbReference type="RefSeq" id="WP_052217132.1">
    <property type="nucleotide sequence ID" value="NZ_LGTE01000004.1"/>
</dbReference>
<feature type="domain" description="Polymerase beta nucleotidyltransferase" evidence="1">
    <location>
        <begin position="11"/>
        <end position="109"/>
    </location>
</feature>
<dbReference type="InterPro" id="IPR052548">
    <property type="entry name" value="Type_VII_TA_antitoxin"/>
</dbReference>
<dbReference type="PANTHER" id="PTHR33933:SF1">
    <property type="entry name" value="PROTEIN ADENYLYLTRANSFERASE MNTA-RELATED"/>
    <property type="match status" value="1"/>
</dbReference>
<evidence type="ECO:0000259" key="1">
    <source>
        <dbReference type="Pfam" id="PF18765"/>
    </source>
</evidence>
<name>A0A0L6W4E7_9FIRM</name>
<evidence type="ECO:0000313" key="2">
    <source>
        <dbReference type="EMBL" id="KNZ70432.1"/>
    </source>
</evidence>
<dbReference type="CDD" id="cd05403">
    <property type="entry name" value="NT_KNTase_like"/>
    <property type="match status" value="1"/>
</dbReference>
<keyword evidence="3" id="KW-1185">Reference proteome</keyword>
<dbReference type="Gene3D" id="3.30.460.10">
    <property type="entry name" value="Beta Polymerase, domain 2"/>
    <property type="match status" value="1"/>
</dbReference>
<proteinExistence type="predicted"/>
<organism evidence="2 3">
    <name type="scientific">Thermincola ferriacetica</name>
    <dbReference type="NCBI Taxonomy" id="281456"/>
    <lineage>
        <taxon>Bacteria</taxon>
        <taxon>Bacillati</taxon>
        <taxon>Bacillota</taxon>
        <taxon>Clostridia</taxon>
        <taxon>Eubacteriales</taxon>
        <taxon>Thermincolaceae</taxon>
        <taxon>Thermincola</taxon>
    </lineage>
</organism>
<dbReference type="EMBL" id="LGTE01000004">
    <property type="protein sequence ID" value="KNZ70432.1"/>
    <property type="molecule type" value="Genomic_DNA"/>
</dbReference>
<protein>
    <submittedName>
        <fullName evidence="2">DNA polymerase beta domain-containing protein region</fullName>
    </submittedName>
</protein>
<sequence length="109" mass="12878">MEQIINYIELNKIVDTLQENIRPKKIYLFGSYAYGQPDKESDIDLCIITDDNGKRKIEVLREARRALTSIVSQPIDLLVYRNEEFEERARLSTTLEYKIMNEGIMLYEQ</sequence>
<reference evidence="3" key="1">
    <citation type="submission" date="2015-07" db="EMBL/GenBank/DDBJ databases">
        <title>Complete Genome of Thermincola ferriacetica strain Z-0001T.</title>
        <authorList>
            <person name="Lusk B."/>
            <person name="Badalamenti J.P."/>
            <person name="Parameswaran P."/>
            <person name="Bond D.R."/>
            <person name="Torres C.I."/>
        </authorList>
    </citation>
    <scope>NUCLEOTIDE SEQUENCE [LARGE SCALE GENOMIC DNA]</scope>
    <source>
        <strain evidence="3">Z-0001</strain>
    </source>
</reference>
<dbReference type="AlphaFoldDB" id="A0A0L6W4E7"/>
<dbReference type="SUPFAM" id="SSF81301">
    <property type="entry name" value="Nucleotidyltransferase"/>
    <property type="match status" value="1"/>
</dbReference>
<dbReference type="InterPro" id="IPR043519">
    <property type="entry name" value="NT_sf"/>
</dbReference>
<dbReference type="Pfam" id="PF18765">
    <property type="entry name" value="Polbeta"/>
    <property type="match status" value="1"/>
</dbReference>
<gene>
    <name evidence="2" type="ORF">Tfer_0999</name>
</gene>
<dbReference type="Proteomes" id="UP000037175">
    <property type="component" value="Unassembled WGS sequence"/>
</dbReference>
<dbReference type="PANTHER" id="PTHR33933">
    <property type="entry name" value="NUCLEOTIDYLTRANSFERASE"/>
    <property type="match status" value="1"/>
</dbReference>
<dbReference type="InterPro" id="IPR041633">
    <property type="entry name" value="Polbeta"/>
</dbReference>
<evidence type="ECO:0000313" key="3">
    <source>
        <dbReference type="Proteomes" id="UP000037175"/>
    </source>
</evidence>
<comment type="caution">
    <text evidence="2">The sequence shown here is derived from an EMBL/GenBank/DDBJ whole genome shotgun (WGS) entry which is preliminary data.</text>
</comment>
<accession>A0A0L6W4E7</accession>